<comment type="catalytic activity">
    <reaction evidence="12">
        <text>5,6-dihydrouridine(16) in tRNA + NAD(+) = uridine(16) in tRNA + NADH + H(+)</text>
        <dbReference type="Rhea" id="RHEA:53380"/>
        <dbReference type="Rhea" id="RHEA-COMP:13543"/>
        <dbReference type="Rhea" id="RHEA-COMP:13544"/>
        <dbReference type="ChEBI" id="CHEBI:15378"/>
        <dbReference type="ChEBI" id="CHEBI:57540"/>
        <dbReference type="ChEBI" id="CHEBI:57945"/>
        <dbReference type="ChEBI" id="CHEBI:65315"/>
        <dbReference type="ChEBI" id="CHEBI:74443"/>
        <dbReference type="EC" id="1.3.1.88"/>
    </reaction>
    <physiologicalReaction direction="right-to-left" evidence="12">
        <dbReference type="Rhea" id="RHEA:53382"/>
    </physiologicalReaction>
</comment>
<dbReference type="Pfam" id="PF01207">
    <property type="entry name" value="Dus"/>
    <property type="match status" value="1"/>
</dbReference>
<dbReference type="InterPro" id="IPR018517">
    <property type="entry name" value="tRNA_hU_synthase_CS"/>
</dbReference>
<keyword evidence="4" id="KW-0819">tRNA processing</keyword>
<dbReference type="InterPro" id="IPR013785">
    <property type="entry name" value="Aldolase_TIM"/>
</dbReference>
<dbReference type="InterPro" id="IPR035587">
    <property type="entry name" value="DUS-like_FMN-bd"/>
</dbReference>
<comment type="catalytic activity">
    <reaction evidence="13">
        <text>5,6-dihydrouridine(17) in tRNA + NADP(+) = uridine(17) in tRNA + NADPH + H(+)</text>
        <dbReference type="Rhea" id="RHEA:53368"/>
        <dbReference type="Rhea" id="RHEA-COMP:13541"/>
        <dbReference type="Rhea" id="RHEA-COMP:13542"/>
        <dbReference type="ChEBI" id="CHEBI:15378"/>
        <dbReference type="ChEBI" id="CHEBI:57783"/>
        <dbReference type="ChEBI" id="CHEBI:58349"/>
        <dbReference type="ChEBI" id="CHEBI:65315"/>
        <dbReference type="ChEBI" id="CHEBI:74443"/>
        <dbReference type="EC" id="1.3.1.88"/>
    </reaction>
    <physiologicalReaction direction="right-to-left" evidence="13">
        <dbReference type="Rhea" id="RHEA:53370"/>
    </physiologicalReaction>
</comment>
<gene>
    <name evidence="15" type="ORF">R1flu_025619</name>
</gene>
<proteinExistence type="inferred from homology"/>
<keyword evidence="3" id="KW-0288">FMN</keyword>
<evidence type="ECO:0000256" key="3">
    <source>
        <dbReference type="ARBA" id="ARBA00022643"/>
    </source>
</evidence>
<evidence type="ECO:0000256" key="10">
    <source>
        <dbReference type="ARBA" id="ARBA00047287"/>
    </source>
</evidence>
<keyword evidence="5" id="KW-0521">NADP</keyword>
<keyword evidence="6" id="KW-0560">Oxidoreductase</keyword>
<evidence type="ECO:0000256" key="6">
    <source>
        <dbReference type="ARBA" id="ARBA00023002"/>
    </source>
</evidence>
<evidence type="ECO:0000256" key="9">
    <source>
        <dbReference type="ARBA" id="ARBA00038890"/>
    </source>
</evidence>
<evidence type="ECO:0000259" key="14">
    <source>
        <dbReference type="Pfam" id="PF01207"/>
    </source>
</evidence>
<comment type="similarity">
    <text evidence="8">Belongs to the Dus family. Dus1 subfamily.</text>
</comment>
<comment type="cofactor">
    <cofactor evidence="1">
        <name>FMN</name>
        <dbReference type="ChEBI" id="CHEBI:58210"/>
    </cofactor>
</comment>
<evidence type="ECO:0000313" key="15">
    <source>
        <dbReference type="EMBL" id="KAL2613927.1"/>
    </source>
</evidence>
<dbReference type="EC" id="1.3.1.88" evidence="9"/>
<dbReference type="PROSITE" id="PS01136">
    <property type="entry name" value="UPF0034"/>
    <property type="match status" value="1"/>
</dbReference>
<sequence>MVDQSELPFRLLCRKYGATAAYTPMLHSRVFLDDRNYRADEFSTCEEDRPLFVQFCANDPEILLQAALQVQTQCDYVDINLGCPQRVARRGNYGAFLMDDLPLVHSLVSHLSSNLSVPVSCKIRIFPELEDTLAYARMLEAAGCSLLAVHGRTREQKFSQLVRADWDAIRAVKETLRIPVLANGNIRWMEDVEKCIAATGVDGVLSAESLLENPALFSGYRTVMDQNPRIPSLKIIDERVLCLEYLDLVERYPIPMRMVLRHVFKLLTSYWFQHHSDLRDELHRSQYKLTLEYLRGLMDRLIARGPPLFSSYKGQVSPDARPPSPQLPVVVRQPEAVAATYIPDSVEKNRLLRMIRRRPSRKIMLPQDWTREQSNTVIKIEA</sequence>
<dbReference type="PANTHER" id="PTHR11082">
    <property type="entry name" value="TRNA-DIHYDROURIDINE SYNTHASE"/>
    <property type="match status" value="1"/>
</dbReference>
<dbReference type="Gene3D" id="3.20.20.70">
    <property type="entry name" value="Aldolase class I"/>
    <property type="match status" value="1"/>
</dbReference>
<evidence type="ECO:0000256" key="7">
    <source>
        <dbReference type="ARBA" id="ARBA00023027"/>
    </source>
</evidence>
<evidence type="ECO:0000256" key="12">
    <source>
        <dbReference type="ARBA" id="ARBA00048934"/>
    </source>
</evidence>
<comment type="catalytic activity">
    <reaction evidence="10">
        <text>5,6-dihydrouridine(17) in tRNA + NAD(+) = uridine(17) in tRNA + NADH + H(+)</text>
        <dbReference type="Rhea" id="RHEA:53372"/>
        <dbReference type="Rhea" id="RHEA-COMP:13541"/>
        <dbReference type="Rhea" id="RHEA-COMP:13542"/>
        <dbReference type="ChEBI" id="CHEBI:15378"/>
        <dbReference type="ChEBI" id="CHEBI:57540"/>
        <dbReference type="ChEBI" id="CHEBI:57945"/>
        <dbReference type="ChEBI" id="CHEBI:65315"/>
        <dbReference type="ChEBI" id="CHEBI:74443"/>
        <dbReference type="EC" id="1.3.1.88"/>
    </reaction>
    <physiologicalReaction direction="right-to-left" evidence="10">
        <dbReference type="Rhea" id="RHEA:53374"/>
    </physiologicalReaction>
</comment>
<evidence type="ECO:0000256" key="4">
    <source>
        <dbReference type="ARBA" id="ARBA00022694"/>
    </source>
</evidence>
<dbReference type="CDD" id="cd02801">
    <property type="entry name" value="DUS_like_FMN"/>
    <property type="match status" value="1"/>
</dbReference>
<dbReference type="PANTHER" id="PTHR11082:SF5">
    <property type="entry name" value="TRNA-DIHYDROURIDINE(16_17) SYNTHASE [NAD(P)(+)]-LIKE"/>
    <property type="match status" value="1"/>
</dbReference>
<accession>A0ABD1XY98</accession>
<organism evidence="15 16">
    <name type="scientific">Riccia fluitans</name>
    <dbReference type="NCBI Taxonomy" id="41844"/>
    <lineage>
        <taxon>Eukaryota</taxon>
        <taxon>Viridiplantae</taxon>
        <taxon>Streptophyta</taxon>
        <taxon>Embryophyta</taxon>
        <taxon>Marchantiophyta</taxon>
        <taxon>Marchantiopsida</taxon>
        <taxon>Marchantiidae</taxon>
        <taxon>Marchantiales</taxon>
        <taxon>Ricciaceae</taxon>
        <taxon>Riccia</taxon>
    </lineage>
</organism>
<comment type="caution">
    <text evidence="15">The sequence shown here is derived from an EMBL/GenBank/DDBJ whole genome shotgun (WGS) entry which is preliminary data.</text>
</comment>
<feature type="domain" description="DUS-like FMN-binding" evidence="14">
    <location>
        <begin position="1"/>
        <end position="285"/>
    </location>
</feature>
<dbReference type="AlphaFoldDB" id="A0ABD1XY98"/>
<comment type="catalytic activity">
    <reaction evidence="11">
        <text>5,6-dihydrouridine(16) in tRNA + NADP(+) = uridine(16) in tRNA + NADPH + H(+)</text>
        <dbReference type="Rhea" id="RHEA:53376"/>
        <dbReference type="Rhea" id="RHEA-COMP:13543"/>
        <dbReference type="Rhea" id="RHEA-COMP:13544"/>
        <dbReference type="ChEBI" id="CHEBI:15378"/>
        <dbReference type="ChEBI" id="CHEBI:57783"/>
        <dbReference type="ChEBI" id="CHEBI:58349"/>
        <dbReference type="ChEBI" id="CHEBI:65315"/>
        <dbReference type="ChEBI" id="CHEBI:74443"/>
        <dbReference type="EC" id="1.3.1.88"/>
    </reaction>
    <physiologicalReaction direction="right-to-left" evidence="11">
        <dbReference type="Rhea" id="RHEA:53378"/>
    </physiologicalReaction>
</comment>
<evidence type="ECO:0000313" key="16">
    <source>
        <dbReference type="Proteomes" id="UP001605036"/>
    </source>
</evidence>
<dbReference type="Proteomes" id="UP001605036">
    <property type="component" value="Unassembled WGS sequence"/>
</dbReference>
<protein>
    <recommendedName>
        <fullName evidence="9">tRNA-dihydrouridine(16/17) synthase [NAD(P)(+)]</fullName>
        <ecNumber evidence="9">1.3.1.88</ecNumber>
    </recommendedName>
</protein>
<keyword evidence="2" id="KW-0285">Flavoprotein</keyword>
<name>A0ABD1XY98_9MARC</name>
<evidence type="ECO:0000256" key="11">
    <source>
        <dbReference type="ARBA" id="ARBA00047652"/>
    </source>
</evidence>
<dbReference type="GO" id="GO:0002943">
    <property type="term" value="P:tRNA dihydrouridine synthesis"/>
    <property type="evidence" value="ECO:0007669"/>
    <property type="project" value="UniProtKB-ARBA"/>
</dbReference>
<evidence type="ECO:0000256" key="13">
    <source>
        <dbReference type="ARBA" id="ARBA00049467"/>
    </source>
</evidence>
<evidence type="ECO:0000256" key="8">
    <source>
        <dbReference type="ARBA" id="ARBA00038313"/>
    </source>
</evidence>
<dbReference type="EMBL" id="JBHFFA010000007">
    <property type="protein sequence ID" value="KAL2613927.1"/>
    <property type="molecule type" value="Genomic_DNA"/>
</dbReference>
<keyword evidence="7" id="KW-0520">NAD</keyword>
<dbReference type="SUPFAM" id="SSF51395">
    <property type="entry name" value="FMN-linked oxidoreductases"/>
    <property type="match status" value="1"/>
</dbReference>
<evidence type="ECO:0000256" key="5">
    <source>
        <dbReference type="ARBA" id="ARBA00022857"/>
    </source>
</evidence>
<evidence type="ECO:0000256" key="1">
    <source>
        <dbReference type="ARBA" id="ARBA00001917"/>
    </source>
</evidence>
<keyword evidence="16" id="KW-1185">Reference proteome</keyword>
<dbReference type="GO" id="GO:0016491">
    <property type="term" value="F:oxidoreductase activity"/>
    <property type="evidence" value="ECO:0007669"/>
    <property type="project" value="UniProtKB-KW"/>
</dbReference>
<evidence type="ECO:0000256" key="2">
    <source>
        <dbReference type="ARBA" id="ARBA00022630"/>
    </source>
</evidence>
<reference evidence="15 16" key="1">
    <citation type="submission" date="2024-09" db="EMBL/GenBank/DDBJ databases">
        <title>Chromosome-scale assembly of Riccia fluitans.</title>
        <authorList>
            <person name="Paukszto L."/>
            <person name="Sawicki J."/>
            <person name="Karawczyk K."/>
            <person name="Piernik-Szablinska J."/>
            <person name="Szczecinska M."/>
            <person name="Mazdziarz M."/>
        </authorList>
    </citation>
    <scope>NUCLEOTIDE SEQUENCE [LARGE SCALE GENOMIC DNA]</scope>
    <source>
        <strain evidence="15">Rf_01</strain>
        <tissue evidence="15">Aerial parts of the thallus</tissue>
    </source>
</reference>